<evidence type="ECO:0000256" key="1">
    <source>
        <dbReference type="ARBA" id="ARBA00004496"/>
    </source>
</evidence>
<comment type="subunit">
    <text evidence="9">Homohexamer. Organized in a ring with a central cavity.</text>
</comment>
<dbReference type="InterPro" id="IPR003593">
    <property type="entry name" value="AAA+_ATPase"/>
</dbReference>
<dbReference type="SUPFAM" id="SSF54211">
    <property type="entry name" value="Ribosomal protein S5 domain 2-like"/>
    <property type="match status" value="1"/>
</dbReference>
<dbReference type="InterPro" id="IPR027543">
    <property type="entry name" value="Lon_bac"/>
</dbReference>
<evidence type="ECO:0000256" key="3">
    <source>
        <dbReference type="ARBA" id="ARBA00022670"/>
    </source>
</evidence>
<proteinExistence type="evidence at transcript level"/>
<keyword evidence="4 9" id="KW-0547">Nucleotide-binding</keyword>
<comment type="subcellular location">
    <subcellularLocation>
        <location evidence="1 9">Cytoplasm</location>
    </subcellularLocation>
</comment>
<evidence type="ECO:0000256" key="9">
    <source>
        <dbReference type="HAMAP-Rule" id="MF_01973"/>
    </source>
</evidence>
<dbReference type="Pfam" id="PF02190">
    <property type="entry name" value="LON_substr_bdg"/>
    <property type="match status" value="1"/>
</dbReference>
<dbReference type="PROSITE" id="PS51787">
    <property type="entry name" value="LON_N"/>
    <property type="match status" value="1"/>
</dbReference>
<dbReference type="NCBIfam" id="NF008053">
    <property type="entry name" value="PRK10787.1"/>
    <property type="match status" value="1"/>
</dbReference>
<evidence type="ECO:0000256" key="10">
    <source>
        <dbReference type="PIRSR" id="PIRSR001174-1"/>
    </source>
</evidence>
<dbReference type="GO" id="GO:0006515">
    <property type="term" value="P:protein quality control for misfolded or incompletely synthesized proteins"/>
    <property type="evidence" value="ECO:0007669"/>
    <property type="project" value="UniProtKB-UniRule"/>
</dbReference>
<dbReference type="InterPro" id="IPR015947">
    <property type="entry name" value="PUA-like_sf"/>
</dbReference>
<dbReference type="SMART" id="SM00464">
    <property type="entry name" value="LON"/>
    <property type="match status" value="1"/>
</dbReference>
<evidence type="ECO:0000256" key="5">
    <source>
        <dbReference type="ARBA" id="ARBA00022801"/>
    </source>
</evidence>
<dbReference type="AlphaFoldDB" id="A0A9J6QPK6"/>
<dbReference type="Gene3D" id="1.20.5.5270">
    <property type="match status" value="1"/>
</dbReference>
<dbReference type="PIRSF" id="PIRSF001174">
    <property type="entry name" value="Lon_proteas"/>
    <property type="match status" value="1"/>
</dbReference>
<dbReference type="InterPro" id="IPR004815">
    <property type="entry name" value="Lon_bac/euk-typ"/>
</dbReference>
<dbReference type="GO" id="GO:0016887">
    <property type="term" value="F:ATP hydrolysis activity"/>
    <property type="evidence" value="ECO:0007669"/>
    <property type="project" value="UniProtKB-UniRule"/>
</dbReference>
<dbReference type="EMBL" id="JAOSHN010000005">
    <property type="protein sequence ID" value="MCU7379129.1"/>
    <property type="molecule type" value="Genomic_DNA"/>
</dbReference>
<dbReference type="InterPro" id="IPR008268">
    <property type="entry name" value="Peptidase_S16_AS"/>
</dbReference>
<keyword evidence="5 9" id="KW-0378">Hydrolase</keyword>
<evidence type="ECO:0000256" key="13">
    <source>
        <dbReference type="RuleBase" id="RU000591"/>
    </source>
</evidence>
<dbReference type="GO" id="GO:0004252">
    <property type="term" value="F:serine-type endopeptidase activity"/>
    <property type="evidence" value="ECO:0007669"/>
    <property type="project" value="UniProtKB-UniRule"/>
</dbReference>
<dbReference type="Pfam" id="PF05362">
    <property type="entry name" value="Lon_C"/>
    <property type="match status" value="1"/>
</dbReference>
<comment type="similarity">
    <text evidence="9 12 13">Belongs to the peptidase S16 family.</text>
</comment>
<evidence type="ECO:0000256" key="11">
    <source>
        <dbReference type="PIRSR" id="PIRSR001174-2"/>
    </source>
</evidence>
<evidence type="ECO:0000256" key="8">
    <source>
        <dbReference type="ARBA" id="ARBA00023016"/>
    </source>
</evidence>
<dbReference type="Pfam" id="PF00004">
    <property type="entry name" value="AAA"/>
    <property type="match status" value="1"/>
</dbReference>
<dbReference type="InterPro" id="IPR046336">
    <property type="entry name" value="Lon_prtase_N_sf"/>
</dbReference>
<dbReference type="GO" id="GO:0034605">
    <property type="term" value="P:cellular response to heat"/>
    <property type="evidence" value="ECO:0007669"/>
    <property type="project" value="UniProtKB-UniRule"/>
</dbReference>
<accession>A0A9J6QPK6</accession>
<evidence type="ECO:0000256" key="2">
    <source>
        <dbReference type="ARBA" id="ARBA00022490"/>
    </source>
</evidence>
<comment type="caution">
    <text evidence="16">The sequence shown here is derived from an EMBL/GenBank/DDBJ whole genome shotgun (WGS) entry which is preliminary data.</text>
</comment>
<comment type="induction">
    <text evidence="9">By heat shock.</text>
</comment>
<dbReference type="FunFam" id="3.40.50.300:FF:000382">
    <property type="entry name" value="Lon protease homolog 2, peroxisomal"/>
    <property type="match status" value="1"/>
</dbReference>
<dbReference type="PRINTS" id="PR00830">
    <property type="entry name" value="ENDOLAPTASE"/>
</dbReference>
<dbReference type="NCBIfam" id="TIGR00763">
    <property type="entry name" value="lon"/>
    <property type="match status" value="1"/>
</dbReference>
<dbReference type="InterPro" id="IPR014721">
    <property type="entry name" value="Ribsml_uS5_D2-typ_fold_subgr"/>
</dbReference>
<evidence type="ECO:0000259" key="14">
    <source>
        <dbReference type="PROSITE" id="PS51786"/>
    </source>
</evidence>
<dbReference type="SUPFAM" id="SSF52540">
    <property type="entry name" value="P-loop containing nucleoside triphosphate hydrolases"/>
    <property type="match status" value="1"/>
</dbReference>
<dbReference type="SUPFAM" id="SSF88697">
    <property type="entry name" value="PUA domain-like"/>
    <property type="match status" value="1"/>
</dbReference>
<evidence type="ECO:0000259" key="15">
    <source>
        <dbReference type="PROSITE" id="PS51787"/>
    </source>
</evidence>
<dbReference type="Gene3D" id="3.40.50.300">
    <property type="entry name" value="P-loop containing nucleotide triphosphate hydrolases"/>
    <property type="match status" value="1"/>
</dbReference>
<keyword evidence="8 9" id="KW-0346">Stress response</keyword>
<feature type="domain" description="Lon proteolytic" evidence="14">
    <location>
        <begin position="582"/>
        <end position="763"/>
    </location>
</feature>
<dbReference type="Gene3D" id="3.30.230.10">
    <property type="match status" value="1"/>
</dbReference>
<dbReference type="PROSITE" id="PS51786">
    <property type="entry name" value="LON_PROTEOLYTIC"/>
    <property type="match status" value="1"/>
</dbReference>
<dbReference type="GO" id="GO:0043565">
    <property type="term" value="F:sequence-specific DNA binding"/>
    <property type="evidence" value="ECO:0007669"/>
    <property type="project" value="UniProtKB-UniRule"/>
</dbReference>
<dbReference type="InterPro" id="IPR054594">
    <property type="entry name" value="Lon_lid"/>
</dbReference>
<comment type="function">
    <text evidence="9">ATP-dependent serine protease that mediates the selective degradation of mutant and abnormal proteins as well as certain short-lived regulatory proteins. Required for cellular homeostasis and for survival from DNA damage and developmental changes induced by stress. Degrades polypeptides processively to yield small peptide fragments that are 5 to 10 amino acids long. Binds to DNA in a double-stranded, site-specific manner.</text>
</comment>
<organism evidence="16 17">
    <name type="scientific">Hominibacterium faecale</name>
    <dbReference type="NCBI Taxonomy" id="2839743"/>
    <lineage>
        <taxon>Bacteria</taxon>
        <taxon>Bacillati</taxon>
        <taxon>Bacillota</taxon>
        <taxon>Clostridia</taxon>
        <taxon>Peptostreptococcales</taxon>
        <taxon>Anaerovoracaceae</taxon>
        <taxon>Hominibacterium</taxon>
    </lineage>
</organism>
<keyword evidence="7 9" id="KW-0067">ATP-binding</keyword>
<keyword evidence="17" id="KW-1185">Reference proteome</keyword>
<dbReference type="Pfam" id="PF22667">
    <property type="entry name" value="Lon_lid"/>
    <property type="match status" value="1"/>
</dbReference>
<dbReference type="EC" id="3.4.21.53" evidence="9"/>
<dbReference type="HAMAP" id="MF_01973">
    <property type="entry name" value="lon_bact"/>
    <property type="match status" value="1"/>
</dbReference>
<reference evidence="16" key="1">
    <citation type="submission" date="2022-09" db="EMBL/GenBank/DDBJ databases">
        <title>Culturomic study of gut microbiota in children with autism spectrum disorder.</title>
        <authorList>
            <person name="Efimov B.A."/>
            <person name="Chaplin A.V."/>
            <person name="Sokolova S.R."/>
            <person name="Pikina A.P."/>
            <person name="Korzhanova M."/>
            <person name="Belova V."/>
            <person name="Korostin D."/>
        </authorList>
    </citation>
    <scope>NUCLEOTIDE SEQUENCE</scope>
    <source>
        <strain evidence="16">ASD5510</strain>
    </source>
</reference>
<dbReference type="InterPro" id="IPR008269">
    <property type="entry name" value="Lon_proteolytic"/>
</dbReference>
<evidence type="ECO:0000256" key="4">
    <source>
        <dbReference type="ARBA" id="ARBA00022741"/>
    </source>
</evidence>
<dbReference type="PANTHER" id="PTHR10046">
    <property type="entry name" value="ATP DEPENDENT LON PROTEASE FAMILY MEMBER"/>
    <property type="match status" value="1"/>
</dbReference>
<dbReference type="GO" id="GO:0004176">
    <property type="term" value="F:ATP-dependent peptidase activity"/>
    <property type="evidence" value="ECO:0007669"/>
    <property type="project" value="UniProtKB-UniRule"/>
</dbReference>
<gene>
    <name evidence="9 16" type="primary">lon</name>
    <name evidence="16" type="ORF">OBO34_12310</name>
</gene>
<keyword evidence="2 9" id="KW-0963">Cytoplasm</keyword>
<evidence type="ECO:0000256" key="7">
    <source>
        <dbReference type="ARBA" id="ARBA00022840"/>
    </source>
</evidence>
<dbReference type="InterPro" id="IPR003959">
    <property type="entry name" value="ATPase_AAA_core"/>
</dbReference>
<evidence type="ECO:0000256" key="12">
    <source>
        <dbReference type="PROSITE-ProRule" id="PRU01122"/>
    </source>
</evidence>
<feature type="binding site" evidence="9 11">
    <location>
        <begin position="346"/>
        <end position="353"/>
    </location>
    <ligand>
        <name>ATP</name>
        <dbReference type="ChEBI" id="CHEBI:30616"/>
    </ligand>
</feature>
<dbReference type="InterPro" id="IPR003111">
    <property type="entry name" value="Lon_prtase_N"/>
</dbReference>
<dbReference type="GO" id="GO:0005524">
    <property type="term" value="F:ATP binding"/>
    <property type="evidence" value="ECO:0007669"/>
    <property type="project" value="UniProtKB-UniRule"/>
</dbReference>
<dbReference type="Gene3D" id="1.20.58.1480">
    <property type="match status" value="1"/>
</dbReference>
<keyword evidence="3 9" id="KW-0645">Protease</keyword>
<dbReference type="InterPro" id="IPR027417">
    <property type="entry name" value="P-loop_NTPase"/>
</dbReference>
<evidence type="ECO:0000313" key="16">
    <source>
        <dbReference type="EMBL" id="MCU7379129.1"/>
    </source>
</evidence>
<evidence type="ECO:0000313" key="17">
    <source>
        <dbReference type="Proteomes" id="UP001065549"/>
    </source>
</evidence>
<dbReference type="PROSITE" id="PS01046">
    <property type="entry name" value="LON_SER"/>
    <property type="match status" value="1"/>
</dbReference>
<feature type="domain" description="Lon N-terminal" evidence="15">
    <location>
        <begin position="1"/>
        <end position="194"/>
    </location>
</feature>
<dbReference type="Proteomes" id="UP001065549">
    <property type="component" value="Unassembled WGS sequence"/>
</dbReference>
<dbReference type="Gene3D" id="1.10.8.60">
    <property type="match status" value="1"/>
</dbReference>
<feature type="active site" evidence="9 10">
    <location>
        <position position="712"/>
    </location>
</feature>
<protein>
    <recommendedName>
        <fullName evidence="9">Lon protease</fullName>
        <ecNumber evidence="9">3.4.21.53</ecNumber>
    </recommendedName>
    <alternativeName>
        <fullName evidence="9">ATP-dependent protease La</fullName>
    </alternativeName>
</protein>
<feature type="active site" evidence="9 10">
    <location>
        <position position="669"/>
    </location>
</feature>
<dbReference type="InterPro" id="IPR027065">
    <property type="entry name" value="Lon_Prtase"/>
</dbReference>
<dbReference type="SMART" id="SM00382">
    <property type="entry name" value="AAA"/>
    <property type="match status" value="1"/>
</dbReference>
<dbReference type="InterPro" id="IPR020568">
    <property type="entry name" value="Ribosomal_Su5_D2-typ_SF"/>
</dbReference>
<comment type="catalytic activity">
    <reaction evidence="9 12">
        <text>Hydrolysis of proteins in presence of ATP.</text>
        <dbReference type="EC" id="3.4.21.53"/>
    </reaction>
</comment>
<sequence>MIPLRGLSVFPNMVLHFDIGREKSINALEKAMVMNQYIFLAAQKDENTDLPTPEDFYHVGTIGKIKQMLKLPGDSIRVLVEGVCRGQIDEIIFEVPYFQCVVTKIEDPEPEEVSPKTEALMRAVLNGFDEYLAVNQKLAPEIFPTVAGIEEPGRFADMIGSHLDIKIEDKQILLETIDVDERLEKLNELLAREIEILNIEQDITTKVKSQMNKNQREYYLREQMRAIQDELGISEDLEDEVEDWLEQLKKLKLDKKINEKIEKEIKRFGKMQPASAEASVSRTYIETILGLPWHKEKKGNIDLSKAEKILNEDHHGLEKVKERVLEYLAVIQLSKSLKGPILCLVGPPGVGKTSIAKSVARAINRDFVRMSLGGVRDEAEIRGHRRTYIGAIPGRIITSIKEAGSKNPVFLFDEVDKIGADFKGDPASALLEVLDPEQNKEFTDHYLEVPFDLSKVMFITTANTIDTIPRPLLDRMEVINVAGYTEEEKVKIAQDYLIPKKVKEHGLKEENINFSEKALRDLINYYTRESGVRNLEREIANICRKVARKIVGGKKTNFRITEKNLEGYLGKRRFHYDIITGEAEVGVTTGLAWTVVGGDTLFIETTVVPGSGKLVLTGQLGEVMQESAKAGISYIRSIADKLEINHDFYKEQDLHIHIPEGAVPKDGPSAGVTMCTAIISTLTGTPVRKDVAMTGEITLRGKVLPVGGIREKVLAAHRAGIKKVLLPAENERDIEDIPKNVRRQLEFVLIHTVDEALEHALVKDEK</sequence>
<dbReference type="CDD" id="cd19500">
    <property type="entry name" value="RecA-like_Lon"/>
    <property type="match status" value="1"/>
</dbReference>
<keyword evidence="6 9" id="KW-0720">Serine protease</keyword>
<dbReference type="GO" id="GO:0005737">
    <property type="term" value="C:cytoplasm"/>
    <property type="evidence" value="ECO:0007669"/>
    <property type="project" value="UniProtKB-SubCell"/>
</dbReference>
<dbReference type="Gene3D" id="2.30.130.40">
    <property type="entry name" value="LON domain-like"/>
    <property type="match status" value="1"/>
</dbReference>
<evidence type="ECO:0000256" key="6">
    <source>
        <dbReference type="ARBA" id="ARBA00022825"/>
    </source>
</evidence>
<name>A0A9J6QPK6_9FIRM</name>